<organism evidence="2 3">
    <name type="scientific">Prevotella koreensis</name>
    <dbReference type="NCBI Taxonomy" id="2490854"/>
    <lineage>
        <taxon>Bacteria</taxon>
        <taxon>Pseudomonadati</taxon>
        <taxon>Bacteroidota</taxon>
        <taxon>Bacteroidia</taxon>
        <taxon>Bacteroidales</taxon>
        <taxon>Prevotellaceae</taxon>
        <taxon>Prevotella</taxon>
    </lineage>
</organism>
<comment type="caution">
    <text evidence="2">The sequence shown here is derived from an EMBL/GenBank/DDBJ whole genome shotgun (WGS) entry which is preliminary data.</text>
</comment>
<feature type="transmembrane region" description="Helical" evidence="1">
    <location>
        <begin position="44"/>
        <end position="65"/>
    </location>
</feature>
<keyword evidence="1" id="KW-0472">Membrane</keyword>
<accession>A0A3S0RZN2</accession>
<dbReference type="Proteomes" id="UP000278983">
    <property type="component" value="Unassembled WGS sequence"/>
</dbReference>
<feature type="transmembrane region" description="Helical" evidence="1">
    <location>
        <begin position="107"/>
        <end position="132"/>
    </location>
</feature>
<reference evidence="2 3" key="1">
    <citation type="submission" date="2018-12" db="EMBL/GenBank/DDBJ databases">
        <title>Genome sequencing of Prevotella sp. KCOM 3155 (= JS262).</title>
        <authorList>
            <person name="Kook J.-K."/>
            <person name="Park S.-N."/>
            <person name="Lim Y.K."/>
        </authorList>
    </citation>
    <scope>NUCLEOTIDE SEQUENCE [LARGE SCALE GENOMIC DNA]</scope>
    <source>
        <strain evidence="2 3">KCOM 3155</strain>
    </source>
</reference>
<dbReference type="OrthoDB" id="1450545at2"/>
<evidence type="ECO:0000313" key="3">
    <source>
        <dbReference type="Proteomes" id="UP000278983"/>
    </source>
</evidence>
<proteinExistence type="predicted"/>
<feature type="transmembrane region" description="Helical" evidence="1">
    <location>
        <begin position="77"/>
        <end position="95"/>
    </location>
</feature>
<keyword evidence="1" id="KW-0812">Transmembrane</keyword>
<keyword evidence="1" id="KW-1133">Transmembrane helix</keyword>
<keyword evidence="3" id="KW-1185">Reference proteome</keyword>
<evidence type="ECO:0000313" key="2">
    <source>
        <dbReference type="EMBL" id="RUL59313.1"/>
    </source>
</evidence>
<dbReference type="EMBL" id="RYYU01000001">
    <property type="protein sequence ID" value="RUL59313.1"/>
    <property type="molecule type" value="Genomic_DNA"/>
</dbReference>
<feature type="transmembrane region" description="Helical" evidence="1">
    <location>
        <begin position="5"/>
        <end position="24"/>
    </location>
</feature>
<evidence type="ECO:0000256" key="1">
    <source>
        <dbReference type="SAM" id="Phobius"/>
    </source>
</evidence>
<sequence length="147" mass="17341">MKNGIFLITGLVITILYIVFSMQIYEILYYETEFSQAMYEENMYLAVALITSILAWAVAAIYYYAINSVAFARWYHWLIFLGITVLFATTATFVYPNSVFNEYDYEYTMQLIHFSFLNIMVEVVLFIVASYAMRWWSSNCRHTPIPQ</sequence>
<dbReference type="AlphaFoldDB" id="A0A3S0RZN2"/>
<protein>
    <submittedName>
        <fullName evidence="2">Uncharacterized protein</fullName>
    </submittedName>
</protein>
<dbReference type="RefSeq" id="WP_126678473.1">
    <property type="nucleotide sequence ID" value="NZ_CAUTIM010000020.1"/>
</dbReference>
<name>A0A3S0RZN2_9BACT</name>
<gene>
    <name evidence="2" type="ORF">EHV08_05775</name>
</gene>